<feature type="region of interest" description="Disordered" evidence="1">
    <location>
        <begin position="1"/>
        <end position="21"/>
    </location>
</feature>
<evidence type="ECO:0000259" key="2">
    <source>
        <dbReference type="SMART" id="SM00829"/>
    </source>
</evidence>
<dbReference type="InterPro" id="IPR013154">
    <property type="entry name" value="ADH-like_N"/>
</dbReference>
<dbReference type="PANTHER" id="PTHR45033">
    <property type="match status" value="1"/>
</dbReference>
<dbReference type="PANTHER" id="PTHR45033:SF2">
    <property type="entry name" value="ZINC-TYPE ALCOHOL DEHYDROGENASE-LIKE PROTEIN C1773.06C"/>
    <property type="match status" value="1"/>
</dbReference>
<sequence length="354" mass="38231">METSLSTRSIPQKTREYHLPNSNGFQDLTLTEAPIPRLRSTEVLLKIHAVSLQYRDLVIAKGQYPFNQKENVIPGSDAAGEILAVGEDVKDWKVGERVSVNFSLDHIFGDATEETVETALGAQVDGVLTENKAVPAHALVRIPEFLSYEEASTLPCAAVSAYNGLFGGKPTLKGGDIVLVQGTGGVSIFGLQIAVASGATVIATSSSDKKLETAKKLGAKYVINYKTTPNWEEQVLKLTNGRGVDHVLEVGGPATVIKSAKATRYGGNLSVIGIVAGPGDASQLPLFVHGKGLHYRGIIIGSRQQFEDLIRLIEAVKLKPVVDKVFDFEHTREAYEYLESQQHVGKVVIKVSRD</sequence>
<dbReference type="AlphaFoldDB" id="A0A4V2K115"/>
<dbReference type="Pfam" id="PF08240">
    <property type="entry name" value="ADH_N"/>
    <property type="match status" value="1"/>
</dbReference>
<reference evidence="3" key="1">
    <citation type="submission" date="2019-01" db="EMBL/GenBank/DDBJ databases">
        <title>Draft genome sequences of three monokaryotic isolates of the white-rot basidiomycete fungus Dichomitus squalens.</title>
        <authorList>
            <consortium name="DOE Joint Genome Institute"/>
            <person name="Lopez S.C."/>
            <person name="Andreopoulos B."/>
            <person name="Pangilinan J."/>
            <person name="Lipzen A."/>
            <person name="Riley R."/>
            <person name="Ahrendt S."/>
            <person name="Ng V."/>
            <person name="Barry K."/>
            <person name="Daum C."/>
            <person name="Grigoriev I.V."/>
            <person name="Hilden K.S."/>
            <person name="Makela M.R."/>
            <person name="de Vries R.P."/>
        </authorList>
    </citation>
    <scope>NUCLEOTIDE SEQUENCE [LARGE SCALE GENOMIC DNA]</scope>
    <source>
        <strain evidence="3">OM18370.1</strain>
    </source>
</reference>
<dbReference type="InterPro" id="IPR013149">
    <property type="entry name" value="ADH-like_C"/>
</dbReference>
<dbReference type="CDD" id="cd08276">
    <property type="entry name" value="MDR7"/>
    <property type="match status" value="1"/>
</dbReference>
<organism evidence="3">
    <name type="scientific">Dichomitus squalens</name>
    <dbReference type="NCBI Taxonomy" id="114155"/>
    <lineage>
        <taxon>Eukaryota</taxon>
        <taxon>Fungi</taxon>
        <taxon>Dikarya</taxon>
        <taxon>Basidiomycota</taxon>
        <taxon>Agaricomycotina</taxon>
        <taxon>Agaricomycetes</taxon>
        <taxon>Polyporales</taxon>
        <taxon>Polyporaceae</taxon>
        <taxon>Dichomitus</taxon>
    </lineage>
</organism>
<feature type="compositionally biased region" description="Polar residues" evidence="1">
    <location>
        <begin position="1"/>
        <end position="12"/>
    </location>
</feature>
<dbReference type="SMART" id="SM00829">
    <property type="entry name" value="PKS_ER"/>
    <property type="match status" value="1"/>
</dbReference>
<dbReference type="SUPFAM" id="SSF50129">
    <property type="entry name" value="GroES-like"/>
    <property type="match status" value="1"/>
</dbReference>
<dbReference type="EMBL" id="ML143402">
    <property type="protein sequence ID" value="TBU30983.1"/>
    <property type="molecule type" value="Genomic_DNA"/>
</dbReference>
<accession>A0A4V2K115</accession>
<dbReference type="Proteomes" id="UP000292957">
    <property type="component" value="Unassembled WGS sequence"/>
</dbReference>
<evidence type="ECO:0000313" key="3">
    <source>
        <dbReference type="EMBL" id="TBU30983.1"/>
    </source>
</evidence>
<proteinExistence type="predicted"/>
<dbReference type="InterPro" id="IPR036291">
    <property type="entry name" value="NAD(P)-bd_dom_sf"/>
</dbReference>
<dbReference type="InterPro" id="IPR011032">
    <property type="entry name" value="GroES-like_sf"/>
</dbReference>
<feature type="domain" description="Enoyl reductase (ER)" evidence="2">
    <location>
        <begin position="24"/>
        <end position="349"/>
    </location>
</feature>
<dbReference type="Gene3D" id="3.90.180.10">
    <property type="entry name" value="Medium-chain alcohol dehydrogenases, catalytic domain"/>
    <property type="match status" value="1"/>
</dbReference>
<dbReference type="SUPFAM" id="SSF51735">
    <property type="entry name" value="NAD(P)-binding Rossmann-fold domains"/>
    <property type="match status" value="1"/>
</dbReference>
<dbReference type="OrthoDB" id="9930022at2759"/>
<dbReference type="InterPro" id="IPR052711">
    <property type="entry name" value="Zinc_ADH-like"/>
</dbReference>
<evidence type="ECO:0000256" key="1">
    <source>
        <dbReference type="SAM" id="MobiDB-lite"/>
    </source>
</evidence>
<gene>
    <name evidence="3" type="ORF">BD311DRAFT_737763</name>
</gene>
<protein>
    <submittedName>
        <fullName evidence="3">NAD(P)-binding protein</fullName>
    </submittedName>
</protein>
<dbReference type="GO" id="GO:0016491">
    <property type="term" value="F:oxidoreductase activity"/>
    <property type="evidence" value="ECO:0007669"/>
    <property type="project" value="InterPro"/>
</dbReference>
<dbReference type="Pfam" id="PF00107">
    <property type="entry name" value="ADH_zinc_N"/>
    <property type="match status" value="1"/>
</dbReference>
<dbReference type="InterPro" id="IPR020843">
    <property type="entry name" value="ER"/>
</dbReference>
<name>A0A4V2K115_9APHY</name>
<dbReference type="Gene3D" id="3.40.50.720">
    <property type="entry name" value="NAD(P)-binding Rossmann-like Domain"/>
    <property type="match status" value="1"/>
</dbReference>